<evidence type="ECO:0000256" key="2">
    <source>
        <dbReference type="SAM" id="SignalP"/>
    </source>
</evidence>
<evidence type="ECO:0000256" key="1">
    <source>
        <dbReference type="SAM" id="MobiDB-lite"/>
    </source>
</evidence>
<dbReference type="Proteomes" id="UP001215231">
    <property type="component" value="Chromosome"/>
</dbReference>
<feature type="signal peptide" evidence="2">
    <location>
        <begin position="1"/>
        <end position="21"/>
    </location>
</feature>
<feature type="region of interest" description="Disordered" evidence="1">
    <location>
        <begin position="24"/>
        <end position="94"/>
    </location>
</feature>
<keyword evidence="2" id="KW-0732">Signal</keyword>
<dbReference type="EMBL" id="CP059693">
    <property type="protein sequence ID" value="WDE13200.1"/>
    <property type="molecule type" value="Genomic_DNA"/>
</dbReference>
<feature type="compositionally biased region" description="Polar residues" evidence="1">
    <location>
        <begin position="65"/>
        <end position="80"/>
    </location>
</feature>
<sequence>MVKHYYQIAILALMFSAPAQAFKEPPLTRELPTEQTQAQPPRDKADTGKNTKKTEKKEEDRKQQAVKTANKQQDTFTPTEEISEDLAVSFPVDI</sequence>
<reference evidence="3 4" key="1">
    <citation type="journal article" date="2022" name="Mar. Drugs">
        <title>Bioassay-Guided Fractionation Leads to the Detection of Cholic Acid Generated by the Rare Thalassomonas sp.</title>
        <authorList>
            <person name="Pheiffer F."/>
            <person name="Schneider Y.K."/>
            <person name="Hansen E.H."/>
            <person name="Andersen J.H."/>
            <person name="Isaksson J."/>
            <person name="Busche T."/>
            <person name="R C."/>
            <person name="Kalinowski J."/>
            <person name="Zyl L.V."/>
            <person name="Trindade M."/>
        </authorList>
    </citation>
    <scope>NUCLEOTIDE SEQUENCE [LARGE SCALE GENOMIC DNA]</scope>
    <source>
        <strain evidence="3 4">A5K-61T</strain>
    </source>
</reference>
<dbReference type="RefSeq" id="WP_274053552.1">
    <property type="nucleotide sequence ID" value="NZ_CP059693.1"/>
</dbReference>
<accession>A0ABY7VI79</accession>
<keyword evidence="4" id="KW-1185">Reference proteome</keyword>
<evidence type="ECO:0000313" key="4">
    <source>
        <dbReference type="Proteomes" id="UP001215231"/>
    </source>
</evidence>
<proteinExistence type="predicted"/>
<feature type="compositionally biased region" description="Basic and acidic residues" evidence="1">
    <location>
        <begin position="41"/>
        <end position="63"/>
    </location>
</feature>
<evidence type="ECO:0000313" key="3">
    <source>
        <dbReference type="EMBL" id="WDE13200.1"/>
    </source>
</evidence>
<gene>
    <name evidence="3" type="ORF">H3N35_07095</name>
</gene>
<organism evidence="3 4">
    <name type="scientific">Thalassomonas haliotis</name>
    <dbReference type="NCBI Taxonomy" id="485448"/>
    <lineage>
        <taxon>Bacteria</taxon>
        <taxon>Pseudomonadati</taxon>
        <taxon>Pseudomonadota</taxon>
        <taxon>Gammaproteobacteria</taxon>
        <taxon>Alteromonadales</taxon>
        <taxon>Colwelliaceae</taxon>
        <taxon>Thalassomonas</taxon>
    </lineage>
</organism>
<protein>
    <submittedName>
        <fullName evidence="3">Uncharacterized protein</fullName>
    </submittedName>
</protein>
<name>A0ABY7VI79_9GAMM</name>
<feature type="chain" id="PRO_5045347464" evidence="2">
    <location>
        <begin position="22"/>
        <end position="94"/>
    </location>
</feature>